<accession>A0ABR4K6R3</accession>
<proteinExistence type="predicted"/>
<keyword evidence="2" id="KW-1185">Reference proteome</keyword>
<reference evidence="1 2" key="1">
    <citation type="submission" date="2024-07" db="EMBL/GenBank/DDBJ databases">
        <title>Section-level genome sequencing and comparative genomics of Aspergillus sections Usti and Cavernicolus.</title>
        <authorList>
            <consortium name="Lawrence Berkeley National Laboratory"/>
            <person name="Nybo J.L."/>
            <person name="Vesth T.C."/>
            <person name="Theobald S."/>
            <person name="Frisvad J.C."/>
            <person name="Larsen T.O."/>
            <person name="Kjaerboelling I."/>
            <person name="Rothschild-Mancinelli K."/>
            <person name="Lyhne E.K."/>
            <person name="Kogle M.E."/>
            <person name="Barry K."/>
            <person name="Clum A."/>
            <person name="Na H."/>
            <person name="Ledsgaard L."/>
            <person name="Lin J."/>
            <person name="Lipzen A."/>
            <person name="Kuo A."/>
            <person name="Riley R."/>
            <person name="Mondo S."/>
            <person name="Labutti K."/>
            <person name="Haridas S."/>
            <person name="Pangalinan J."/>
            <person name="Salamov A.A."/>
            <person name="Simmons B.A."/>
            <person name="Magnuson J.K."/>
            <person name="Chen J."/>
            <person name="Drula E."/>
            <person name="Henrissat B."/>
            <person name="Wiebenga A."/>
            <person name="Lubbers R.J."/>
            <person name="Gomes A.C."/>
            <person name="Makela M.R."/>
            <person name="Stajich J."/>
            <person name="Grigoriev I.V."/>
            <person name="Mortensen U.H."/>
            <person name="De Vries R.P."/>
            <person name="Baker S.E."/>
            <person name="Andersen M.R."/>
        </authorList>
    </citation>
    <scope>NUCLEOTIDE SEQUENCE [LARGE SCALE GENOMIC DNA]</scope>
    <source>
        <strain evidence="1 2">CBS 123904</strain>
    </source>
</reference>
<dbReference type="Proteomes" id="UP001610446">
    <property type="component" value="Unassembled WGS sequence"/>
</dbReference>
<gene>
    <name evidence="1" type="ORF">BJY01DRAFT_246713</name>
</gene>
<evidence type="ECO:0000313" key="2">
    <source>
        <dbReference type="Proteomes" id="UP001610446"/>
    </source>
</evidence>
<comment type="caution">
    <text evidence="1">The sequence shown here is derived from an EMBL/GenBank/DDBJ whole genome shotgun (WGS) entry which is preliminary data.</text>
</comment>
<organism evidence="1 2">
    <name type="scientific">Aspergillus pseudoustus</name>
    <dbReference type="NCBI Taxonomy" id="1810923"/>
    <lineage>
        <taxon>Eukaryota</taxon>
        <taxon>Fungi</taxon>
        <taxon>Dikarya</taxon>
        <taxon>Ascomycota</taxon>
        <taxon>Pezizomycotina</taxon>
        <taxon>Eurotiomycetes</taxon>
        <taxon>Eurotiomycetidae</taxon>
        <taxon>Eurotiales</taxon>
        <taxon>Aspergillaceae</taxon>
        <taxon>Aspergillus</taxon>
        <taxon>Aspergillus subgen. Nidulantes</taxon>
    </lineage>
</organism>
<name>A0ABR4K6R3_9EURO</name>
<sequence>MAQYLRLVPFVGKYIGRIMNTDQTGGRAREDQVDHLWNNIFVYYFQRLRPEVFTVERESYLSPTQQRRANIAVVNLRNNRMHKCILFEAKRPSGQGPEPNPTAAEWAAAELELEQNLNLAKLTDGSVQGMYGVVAIGMWCRMFYVTTNANVLGPTQGLGAGRTLNLITDSKTIEEELKDWATNIHARTNV</sequence>
<dbReference type="EMBL" id="JBFXLU010000054">
    <property type="protein sequence ID" value="KAL2847811.1"/>
    <property type="molecule type" value="Genomic_DNA"/>
</dbReference>
<protein>
    <submittedName>
        <fullName evidence="1">Uncharacterized protein</fullName>
    </submittedName>
</protein>
<evidence type="ECO:0000313" key="1">
    <source>
        <dbReference type="EMBL" id="KAL2847811.1"/>
    </source>
</evidence>